<evidence type="ECO:0000256" key="4">
    <source>
        <dbReference type="ARBA" id="ARBA00022475"/>
    </source>
</evidence>
<evidence type="ECO:0000256" key="2">
    <source>
        <dbReference type="ARBA" id="ARBA00009261"/>
    </source>
</evidence>
<evidence type="ECO:0000256" key="8">
    <source>
        <dbReference type="RuleBase" id="RU363064"/>
    </source>
</evidence>
<gene>
    <name evidence="10" type="ORF">GCM10011333_23490</name>
</gene>
<dbReference type="GO" id="GO:0005886">
    <property type="term" value="C:plasma membrane"/>
    <property type="evidence" value="ECO:0007669"/>
    <property type="project" value="UniProtKB-SubCell"/>
</dbReference>
<evidence type="ECO:0000256" key="6">
    <source>
        <dbReference type="ARBA" id="ARBA00022989"/>
    </source>
</evidence>
<feature type="transmembrane region" description="Helical" evidence="8">
    <location>
        <begin position="269"/>
        <end position="289"/>
    </location>
</feature>
<keyword evidence="5 8" id="KW-0812">Transmembrane</keyword>
<accession>A0A8J2TZG4</accession>
<evidence type="ECO:0000256" key="3">
    <source>
        <dbReference type="ARBA" id="ARBA00022448"/>
    </source>
</evidence>
<dbReference type="EMBL" id="BMFY01000010">
    <property type="protein sequence ID" value="GGA19679.1"/>
    <property type="molecule type" value="Genomic_DNA"/>
</dbReference>
<feature type="transmembrane region" description="Helical" evidence="8">
    <location>
        <begin position="58"/>
        <end position="78"/>
    </location>
</feature>
<evidence type="ECO:0000313" key="11">
    <source>
        <dbReference type="Proteomes" id="UP000616114"/>
    </source>
</evidence>
<dbReference type="NCBIfam" id="TIGR00835">
    <property type="entry name" value="agcS"/>
    <property type="match status" value="1"/>
</dbReference>
<keyword evidence="6 8" id="KW-1133">Transmembrane helix</keyword>
<comment type="subcellular location">
    <subcellularLocation>
        <location evidence="1 8">Cell membrane</location>
        <topology evidence="1 8">Multi-pass membrane protein</topology>
    </subcellularLocation>
</comment>
<feature type="transmembrane region" description="Helical" evidence="8">
    <location>
        <begin position="236"/>
        <end position="257"/>
    </location>
</feature>
<evidence type="ECO:0000256" key="9">
    <source>
        <dbReference type="SAM" id="MobiDB-lite"/>
    </source>
</evidence>
<dbReference type="GO" id="GO:0005283">
    <property type="term" value="F:amino acid:sodium symporter activity"/>
    <property type="evidence" value="ECO:0007669"/>
    <property type="project" value="InterPro"/>
</dbReference>
<feature type="compositionally biased region" description="Acidic residues" evidence="9">
    <location>
        <begin position="559"/>
        <end position="568"/>
    </location>
</feature>
<comment type="caution">
    <text evidence="10">The sequence shown here is derived from an EMBL/GenBank/DDBJ whole genome shotgun (WGS) entry which is preliminary data.</text>
</comment>
<dbReference type="InterPro" id="IPR001463">
    <property type="entry name" value="Na/Ala_symport"/>
</dbReference>
<protein>
    <submittedName>
        <fullName evidence="10">Amino acid transporter</fullName>
    </submittedName>
</protein>
<evidence type="ECO:0000256" key="5">
    <source>
        <dbReference type="ARBA" id="ARBA00022692"/>
    </source>
</evidence>
<dbReference type="PANTHER" id="PTHR30330:SF3">
    <property type="entry name" value="TRANSCRIPTIONAL REGULATOR, LRP FAMILY"/>
    <property type="match status" value="1"/>
</dbReference>
<feature type="transmembrane region" description="Helical" evidence="8">
    <location>
        <begin position="193"/>
        <end position="216"/>
    </location>
</feature>
<sequence length="568" mass="60287">MPHFMTSHERVHLSQLQLNAGEAPPSSPTLDERVDNLFAPIADRLSAIVFFEIPLGPIGIPVVVIWLMAAAIFFTAWLKWQPLRGLKHSLDVIRGKRSAKTDPGQVSSFQALATELSGTVGLGNIAGVAVAISLGGPGAALWIVIFGFFAMTLKMAEATLGVKYRTIDKKGVVSGGPMYYLRDGLKELGWPKLGLGLAICYAVFTAIGAVGAGNLFQANQVAAAVVNATGGEDSFFAGQLWILGLMMAVLTAVVVLGGITSIARWTSKVTPLMAVLYLVSTVVIILLHVTELPAAVATIFQSAFTGEGVAGGAVGVAIIGIQRALFSNGGGLGTAGMAHAAVKTKHPGTEGYTALWEPLIDSIIICTLTALAITVTGAYQMETEDGSTAEGVAITQSAFASVADWYPYLLTACIVLFGVSTLFSYGYYGQKSIGFLFGGSKIAEKGYQIFWVLAVIVGASVSLDSVIAFSDAVFFLMVLPNLLGMYFLARVLRLEILRHQTRTEVGTLGEIPDDLQVGMTGSHDPTPEQVEAAKAREQRRKRKLGKVRAGFRRARAEREDETGDSEPV</sequence>
<feature type="transmembrane region" description="Helical" evidence="8">
    <location>
        <begin position="359"/>
        <end position="379"/>
    </location>
</feature>
<feature type="compositionally biased region" description="Basic residues" evidence="9">
    <location>
        <begin position="537"/>
        <end position="555"/>
    </location>
</feature>
<keyword evidence="4 8" id="KW-1003">Cell membrane</keyword>
<evidence type="ECO:0000256" key="1">
    <source>
        <dbReference type="ARBA" id="ARBA00004651"/>
    </source>
</evidence>
<keyword evidence="3 8" id="KW-0813">Transport</keyword>
<comment type="similarity">
    <text evidence="2 8">Belongs to the alanine or glycine:cation symporter (AGCS) (TC 2.A.25) family.</text>
</comment>
<dbReference type="Proteomes" id="UP000616114">
    <property type="component" value="Unassembled WGS sequence"/>
</dbReference>
<organism evidence="10 11">
    <name type="scientific">Sediminivirga luteola</name>
    <dbReference type="NCBI Taxonomy" id="1774748"/>
    <lineage>
        <taxon>Bacteria</taxon>
        <taxon>Bacillati</taxon>
        <taxon>Actinomycetota</taxon>
        <taxon>Actinomycetes</taxon>
        <taxon>Micrococcales</taxon>
        <taxon>Brevibacteriaceae</taxon>
        <taxon>Sediminivirga</taxon>
    </lineage>
</organism>
<feature type="transmembrane region" description="Helical" evidence="8">
    <location>
        <begin position="449"/>
        <end position="467"/>
    </location>
</feature>
<dbReference type="Pfam" id="PF01235">
    <property type="entry name" value="Na_Ala_symp"/>
    <property type="match status" value="1"/>
</dbReference>
<keyword evidence="7 8" id="KW-0472">Membrane</keyword>
<dbReference type="PRINTS" id="PR00175">
    <property type="entry name" value="NAALASMPORT"/>
</dbReference>
<feature type="transmembrane region" description="Helical" evidence="8">
    <location>
        <begin position="405"/>
        <end position="428"/>
    </location>
</feature>
<reference evidence="10" key="2">
    <citation type="submission" date="2020-09" db="EMBL/GenBank/DDBJ databases">
        <authorList>
            <person name="Sun Q."/>
            <person name="Zhou Y."/>
        </authorList>
    </citation>
    <scope>NUCLEOTIDE SEQUENCE</scope>
    <source>
        <strain evidence="10">CGMCC 1.12785</strain>
    </source>
</reference>
<evidence type="ECO:0000313" key="10">
    <source>
        <dbReference type="EMBL" id="GGA19679.1"/>
    </source>
</evidence>
<reference evidence="10" key="1">
    <citation type="journal article" date="2014" name="Int. J. Syst. Evol. Microbiol.">
        <title>Complete genome sequence of Corynebacterium casei LMG S-19264T (=DSM 44701T), isolated from a smear-ripened cheese.</title>
        <authorList>
            <consortium name="US DOE Joint Genome Institute (JGI-PGF)"/>
            <person name="Walter F."/>
            <person name="Albersmeier A."/>
            <person name="Kalinowski J."/>
            <person name="Ruckert C."/>
        </authorList>
    </citation>
    <scope>NUCLEOTIDE SEQUENCE</scope>
    <source>
        <strain evidence="10">CGMCC 1.12785</strain>
    </source>
</reference>
<keyword evidence="11" id="KW-1185">Reference proteome</keyword>
<feature type="transmembrane region" description="Helical" evidence="8">
    <location>
        <begin position="295"/>
        <end position="319"/>
    </location>
</feature>
<proteinExistence type="inferred from homology"/>
<dbReference type="AlphaFoldDB" id="A0A8J2TZG4"/>
<name>A0A8J2TZG4_9MICO</name>
<dbReference type="Gene3D" id="1.20.1740.10">
    <property type="entry name" value="Amino acid/polyamine transporter I"/>
    <property type="match status" value="1"/>
</dbReference>
<feature type="region of interest" description="Disordered" evidence="9">
    <location>
        <begin position="520"/>
        <end position="568"/>
    </location>
</feature>
<feature type="transmembrane region" description="Helical" evidence="8">
    <location>
        <begin position="125"/>
        <end position="150"/>
    </location>
</feature>
<keyword evidence="8" id="KW-0769">Symport</keyword>
<dbReference type="PANTHER" id="PTHR30330">
    <property type="entry name" value="AGSS FAMILY TRANSPORTER, SODIUM-ALANINE"/>
    <property type="match status" value="1"/>
</dbReference>
<feature type="transmembrane region" description="Helical" evidence="8">
    <location>
        <begin position="473"/>
        <end position="492"/>
    </location>
</feature>
<evidence type="ECO:0000256" key="7">
    <source>
        <dbReference type="ARBA" id="ARBA00023136"/>
    </source>
</evidence>